<accession>B0ML07</accession>
<dbReference type="SUPFAM" id="SSF82171">
    <property type="entry name" value="DPP6 N-terminal domain-like"/>
    <property type="match status" value="1"/>
</dbReference>
<dbReference type="EMBL" id="ABCA03000034">
    <property type="protein sequence ID" value="EDS01623.1"/>
    <property type="molecule type" value="Genomic_DNA"/>
</dbReference>
<reference evidence="2" key="2">
    <citation type="submission" date="2014-06" db="EMBL/GenBank/DDBJ databases">
        <title>Draft genome sequence of Eubacterium siraeum (DSM 15702).</title>
        <authorList>
            <person name="Sudarsanam P."/>
            <person name="Ley R."/>
            <person name="Guruge J."/>
            <person name="Turnbaugh P.J."/>
            <person name="Mahowald M."/>
            <person name="Liep D."/>
            <person name="Gordon J."/>
        </authorList>
    </citation>
    <scope>NUCLEOTIDE SEQUENCE</scope>
    <source>
        <strain evidence="2">DSM 15702</strain>
    </source>
</reference>
<evidence type="ECO:0000313" key="2">
    <source>
        <dbReference type="EMBL" id="EDS01623.1"/>
    </source>
</evidence>
<organism evidence="2 3">
    <name type="scientific">[Eubacterium] siraeum DSM 15702</name>
    <dbReference type="NCBI Taxonomy" id="428128"/>
    <lineage>
        <taxon>Bacteria</taxon>
        <taxon>Bacillati</taxon>
        <taxon>Bacillota</taxon>
        <taxon>Clostridia</taxon>
        <taxon>Eubacteriales</taxon>
        <taxon>Oscillospiraceae</taxon>
        <taxon>Oscillospiraceae incertae sedis</taxon>
    </lineage>
</organism>
<reference evidence="2" key="1">
    <citation type="submission" date="2007-10" db="EMBL/GenBank/DDBJ databases">
        <authorList>
            <person name="Fulton L."/>
            <person name="Clifton S."/>
            <person name="Fulton B."/>
            <person name="Xu J."/>
            <person name="Minx P."/>
            <person name="Pepin K.H."/>
            <person name="Johnson M."/>
            <person name="Thiruvilangam P."/>
            <person name="Bhonagiri V."/>
            <person name="Nash W.E."/>
            <person name="Mardis E.R."/>
            <person name="Wilson R.K."/>
        </authorList>
    </citation>
    <scope>NUCLEOTIDE SEQUENCE [LARGE SCALE GENOMIC DNA]</scope>
    <source>
        <strain evidence="2">DSM 15702</strain>
    </source>
</reference>
<dbReference type="InterPro" id="IPR011042">
    <property type="entry name" value="6-blade_b-propeller_TolB-like"/>
</dbReference>
<comment type="caution">
    <text evidence="2">The sequence shown here is derived from an EMBL/GenBank/DDBJ whole genome shotgun (WGS) entry which is preliminary data.</text>
</comment>
<protein>
    <recommendedName>
        <fullName evidence="4">DUF5050 domain-containing protein</fullName>
    </recommendedName>
</protein>
<dbReference type="Proteomes" id="UP000005326">
    <property type="component" value="Unassembled WGS sequence"/>
</dbReference>
<evidence type="ECO:0000256" key="1">
    <source>
        <dbReference type="SAM" id="Phobius"/>
    </source>
</evidence>
<evidence type="ECO:0000313" key="3">
    <source>
        <dbReference type="Proteomes" id="UP000005326"/>
    </source>
</evidence>
<keyword evidence="1" id="KW-1133">Transmembrane helix</keyword>
<keyword evidence="1" id="KW-0472">Membrane</keyword>
<feature type="transmembrane region" description="Helical" evidence="1">
    <location>
        <begin position="12"/>
        <end position="34"/>
    </location>
</feature>
<proteinExistence type="predicted"/>
<sequence>MKSSEKRIKTLPLLIVTLSVIAVAAVAIILLLFINGGDTAGSSGYIMPAKPRFIYSKNNVLYMYDDGTSERISEDICDKYTLTTDSNRLIYISKGDLWYRDIENKDDKPHKIATDVTAYNVNSDGSKIVYIKENGDIFKGTTDGKAEKVGENCSDKDELFINDSADRIGYFTNDRSFILADVSQGNEIIVNELISGDSTVSCSDNLSVIIIEKFYYIDGEPANNIYIYSDNGKIKNVIENAEIVRAYPEKNSMYYTKDGTLYYYEKGESAKIQDNYSYEYYSFDLCATDVPVMVAYSEKGFLIAKQGKTEEITLNASSSIVRKVSDDGNALIFTASTDGGSKIYRLDLSDGSDKTPVAIDDDMGETRITLTSDKKVVYSKTEYGSPMRNIYVDGKLISGNADSDNITYLDGSFYYIKNTYGKDEEEPTSVLTINQDGKETAIKDDVSRYCVLDKDNITMICGMKNKDDFRGGTLYLYKDGKIVKIDEEVTSIETAVKRYDKIDLDYYSMQ</sequence>
<evidence type="ECO:0008006" key="4">
    <source>
        <dbReference type="Google" id="ProtNLM"/>
    </source>
</evidence>
<dbReference type="AlphaFoldDB" id="B0ML07"/>
<keyword evidence="3" id="KW-1185">Reference proteome</keyword>
<keyword evidence="1" id="KW-0812">Transmembrane</keyword>
<gene>
    <name evidence="2" type="ORF">EUBSIR_00527</name>
</gene>
<name>B0ML07_9FIRM</name>
<dbReference type="Gene3D" id="2.120.10.30">
    <property type="entry name" value="TolB, C-terminal domain"/>
    <property type="match status" value="1"/>
</dbReference>